<protein>
    <submittedName>
        <fullName evidence="2">Uncharacterized protein</fullName>
    </submittedName>
</protein>
<feature type="non-terminal residue" evidence="2">
    <location>
        <position position="1"/>
    </location>
</feature>
<sequence>SQLCGRGTPQEHQRSGKEHQPGVWEMANFLDKNRYSLVHCYILCDIFGLFLCDLAYVFTGIDVVHLPACPTCHICRKDNDGNELQQRSEHHRAGQMAALLPHSSLQPMSQSSPKIAMQNDDENTSFVWWYKYNPSIQESKKF</sequence>
<dbReference type="AlphaFoldDB" id="A0A6G1CTD9"/>
<evidence type="ECO:0000256" key="1">
    <source>
        <dbReference type="SAM" id="MobiDB-lite"/>
    </source>
</evidence>
<dbReference type="EMBL" id="SPHZ02000008">
    <property type="protein sequence ID" value="KAF0903390.1"/>
    <property type="molecule type" value="Genomic_DNA"/>
</dbReference>
<evidence type="ECO:0000313" key="3">
    <source>
        <dbReference type="Proteomes" id="UP000479710"/>
    </source>
</evidence>
<reference evidence="2 3" key="1">
    <citation type="submission" date="2019-11" db="EMBL/GenBank/DDBJ databases">
        <title>Whole genome sequence of Oryza granulata.</title>
        <authorList>
            <person name="Li W."/>
        </authorList>
    </citation>
    <scope>NUCLEOTIDE SEQUENCE [LARGE SCALE GENOMIC DNA]</scope>
    <source>
        <strain evidence="3">cv. Menghai</strain>
        <tissue evidence="2">Leaf</tissue>
    </source>
</reference>
<dbReference type="Proteomes" id="UP000479710">
    <property type="component" value="Unassembled WGS sequence"/>
</dbReference>
<feature type="compositionally biased region" description="Basic and acidic residues" evidence="1">
    <location>
        <begin position="9"/>
        <end position="20"/>
    </location>
</feature>
<proteinExistence type="predicted"/>
<name>A0A6G1CTD9_9ORYZ</name>
<accession>A0A6G1CTD9</accession>
<evidence type="ECO:0000313" key="2">
    <source>
        <dbReference type="EMBL" id="KAF0903390.1"/>
    </source>
</evidence>
<gene>
    <name evidence="2" type="ORF">E2562_027685</name>
</gene>
<comment type="caution">
    <text evidence="2">The sequence shown here is derived from an EMBL/GenBank/DDBJ whole genome shotgun (WGS) entry which is preliminary data.</text>
</comment>
<feature type="region of interest" description="Disordered" evidence="1">
    <location>
        <begin position="1"/>
        <end position="20"/>
    </location>
</feature>
<keyword evidence="3" id="KW-1185">Reference proteome</keyword>
<organism evidence="2 3">
    <name type="scientific">Oryza meyeriana var. granulata</name>
    <dbReference type="NCBI Taxonomy" id="110450"/>
    <lineage>
        <taxon>Eukaryota</taxon>
        <taxon>Viridiplantae</taxon>
        <taxon>Streptophyta</taxon>
        <taxon>Embryophyta</taxon>
        <taxon>Tracheophyta</taxon>
        <taxon>Spermatophyta</taxon>
        <taxon>Magnoliopsida</taxon>
        <taxon>Liliopsida</taxon>
        <taxon>Poales</taxon>
        <taxon>Poaceae</taxon>
        <taxon>BOP clade</taxon>
        <taxon>Oryzoideae</taxon>
        <taxon>Oryzeae</taxon>
        <taxon>Oryzinae</taxon>
        <taxon>Oryza</taxon>
        <taxon>Oryza meyeriana</taxon>
    </lineage>
</organism>